<reference evidence="2 3" key="1">
    <citation type="submission" date="2021-01" db="EMBL/GenBank/DDBJ databases">
        <title>Whole genome shotgun sequence of Catellatospora citrea NBRC 14495.</title>
        <authorList>
            <person name="Komaki H."/>
            <person name="Tamura T."/>
        </authorList>
    </citation>
    <scope>NUCLEOTIDE SEQUENCE [LARGE SCALE GENOMIC DNA]</scope>
    <source>
        <strain evidence="2 3">NBRC 14495</strain>
    </source>
</reference>
<dbReference type="Proteomes" id="UP000659904">
    <property type="component" value="Unassembled WGS sequence"/>
</dbReference>
<proteinExistence type="predicted"/>
<dbReference type="EMBL" id="BONH01000025">
    <property type="protein sequence ID" value="GIG00161.1"/>
    <property type="molecule type" value="Genomic_DNA"/>
</dbReference>
<sequence length="86" mass="8989">MVQASGSVSMSHVLISHASDGAARLDAVRDLWIVLRASGLDARLLPASSEAMAAADVATAGMRITEARLTSTPGRPANDPKRHKIL</sequence>
<gene>
    <name evidence="2" type="ORF">Cci01nite_52540</name>
</gene>
<evidence type="ECO:0000313" key="2">
    <source>
        <dbReference type="EMBL" id="GIG00161.1"/>
    </source>
</evidence>
<name>A0A8J3P3J9_9ACTN</name>
<dbReference type="AlphaFoldDB" id="A0A8J3P3J9"/>
<comment type="caution">
    <text evidence="2">The sequence shown here is derived from an EMBL/GenBank/DDBJ whole genome shotgun (WGS) entry which is preliminary data.</text>
</comment>
<evidence type="ECO:0000256" key="1">
    <source>
        <dbReference type="SAM" id="MobiDB-lite"/>
    </source>
</evidence>
<protein>
    <submittedName>
        <fullName evidence="2">Uncharacterized protein</fullName>
    </submittedName>
</protein>
<evidence type="ECO:0000313" key="3">
    <source>
        <dbReference type="Proteomes" id="UP000659904"/>
    </source>
</evidence>
<keyword evidence="3" id="KW-1185">Reference proteome</keyword>
<organism evidence="2 3">
    <name type="scientific">Catellatospora citrea</name>
    <dbReference type="NCBI Taxonomy" id="53366"/>
    <lineage>
        <taxon>Bacteria</taxon>
        <taxon>Bacillati</taxon>
        <taxon>Actinomycetota</taxon>
        <taxon>Actinomycetes</taxon>
        <taxon>Micromonosporales</taxon>
        <taxon>Micromonosporaceae</taxon>
        <taxon>Catellatospora</taxon>
    </lineage>
</organism>
<accession>A0A8J3P3J9</accession>
<feature type="region of interest" description="Disordered" evidence="1">
    <location>
        <begin position="66"/>
        <end position="86"/>
    </location>
</feature>